<dbReference type="RefSeq" id="XP_025480486.1">
    <property type="nucleotide sequence ID" value="XM_025624741.1"/>
</dbReference>
<evidence type="ECO:0000313" key="2">
    <source>
        <dbReference type="EMBL" id="PYH35008.1"/>
    </source>
</evidence>
<dbReference type="Pfam" id="PF00443">
    <property type="entry name" value="UCH"/>
    <property type="match status" value="1"/>
</dbReference>
<dbReference type="InterPro" id="IPR050164">
    <property type="entry name" value="Peptidase_C19"/>
</dbReference>
<dbReference type="SUPFAM" id="SSF54001">
    <property type="entry name" value="Cysteine proteinases"/>
    <property type="match status" value="1"/>
</dbReference>
<evidence type="ECO:0000313" key="3">
    <source>
        <dbReference type="Proteomes" id="UP000247647"/>
    </source>
</evidence>
<dbReference type="PANTHER" id="PTHR24006">
    <property type="entry name" value="UBIQUITIN CARBOXYL-TERMINAL HYDROLASE"/>
    <property type="match status" value="1"/>
</dbReference>
<dbReference type="CDD" id="cd02660">
    <property type="entry name" value="Peptidase_C19D"/>
    <property type="match status" value="1"/>
</dbReference>
<dbReference type="PANTHER" id="PTHR24006:SF937">
    <property type="entry name" value="UBIQUITIN CARBOXYL-TERMINAL HYDROLASE"/>
    <property type="match status" value="1"/>
</dbReference>
<dbReference type="FunFam" id="3.90.70.10:FF:000127">
    <property type="entry name" value="Ubiquitin C-terminal hydrolase Ubp8"/>
    <property type="match status" value="1"/>
</dbReference>
<dbReference type="GO" id="GO:0004843">
    <property type="term" value="F:cysteine-type deubiquitinase activity"/>
    <property type="evidence" value="ECO:0007669"/>
    <property type="project" value="InterPro"/>
</dbReference>
<keyword evidence="3" id="KW-1185">Reference proteome</keyword>
<evidence type="ECO:0000259" key="1">
    <source>
        <dbReference type="PROSITE" id="PS50235"/>
    </source>
</evidence>
<sequence length="497" mass="55386">MASVLSISLLSEAEYGCEHLATQMGQDVSAAEQFKNAFIKAHNSLGHLQRSMDSSKQNGRLKSKDFLKPKYTCLTCGETMPMGGRKAHTEKTSHQFLFETWIREPAQYIARLVEISSMTTASNDFGAQQQKVLFKKRRFSDSSADELYIRSNASKRPCAKQGVRGLFNLGQTCYLNVILQTLLHDPILNTYFLGNGHQPHDCTASDCVGCAVAEAFADFNSSDKPEGFAALNLLLASWRASSTLAGYQQQDAHEYYQFLVDKLHLSTENHREGHEKGCPCFFHKTFYGKLRSSVTCDKCGNVTRTDDPMVDLSLDVQVQAKKRAMGGTGVSSTPTLSGCLESYTSPEKLMAGVYNCSHCGGTPQKATKQLRIRKLPAILCMQLKRFEHTFSVSEKLEGKIDFPLSINMLPYTTCPQAKVDRSRFVYDLSSAVVHQGKLDAGHYYVYCRQGDDPFLTRTSQWVLFNDDKVTAVTEAEVLNADAYLLFYNLRSLASAPQ</sequence>
<dbReference type="OrthoDB" id="289038at2759"/>
<dbReference type="GeneID" id="37127197"/>
<dbReference type="InterPro" id="IPR028889">
    <property type="entry name" value="USP"/>
</dbReference>
<protein>
    <submittedName>
        <fullName evidence="2">Ubiquitin C-terminal hydrolase Ubp8</fullName>
    </submittedName>
</protein>
<proteinExistence type="predicted"/>
<dbReference type="GO" id="GO:0005634">
    <property type="term" value="C:nucleus"/>
    <property type="evidence" value="ECO:0007669"/>
    <property type="project" value="TreeGrafter"/>
</dbReference>
<feature type="domain" description="USP" evidence="1">
    <location>
        <begin position="164"/>
        <end position="490"/>
    </location>
</feature>
<organism evidence="2 3">
    <name type="scientific">Aspergillus neoniger (strain CBS 115656)</name>
    <dbReference type="NCBI Taxonomy" id="1448310"/>
    <lineage>
        <taxon>Eukaryota</taxon>
        <taxon>Fungi</taxon>
        <taxon>Dikarya</taxon>
        <taxon>Ascomycota</taxon>
        <taxon>Pezizomycotina</taxon>
        <taxon>Eurotiomycetes</taxon>
        <taxon>Eurotiomycetidae</taxon>
        <taxon>Eurotiales</taxon>
        <taxon>Aspergillaceae</taxon>
        <taxon>Aspergillus</taxon>
        <taxon>Aspergillus subgen. Circumdati</taxon>
    </lineage>
</organism>
<gene>
    <name evidence="2" type="ORF">BO87DRAFT_385861</name>
</gene>
<dbReference type="EMBL" id="KZ821457">
    <property type="protein sequence ID" value="PYH35008.1"/>
    <property type="molecule type" value="Genomic_DNA"/>
</dbReference>
<dbReference type="InterPro" id="IPR001394">
    <property type="entry name" value="Peptidase_C19_UCH"/>
</dbReference>
<dbReference type="InterPro" id="IPR038765">
    <property type="entry name" value="Papain-like_cys_pep_sf"/>
</dbReference>
<name>A0A318Z494_ASPNB</name>
<dbReference type="PROSITE" id="PS00972">
    <property type="entry name" value="USP_1"/>
    <property type="match status" value="1"/>
</dbReference>
<dbReference type="InterPro" id="IPR018200">
    <property type="entry name" value="USP_CS"/>
</dbReference>
<reference evidence="2" key="1">
    <citation type="submission" date="2016-12" db="EMBL/GenBank/DDBJ databases">
        <title>The genomes of Aspergillus section Nigri reveals drivers in fungal speciation.</title>
        <authorList>
            <consortium name="DOE Joint Genome Institute"/>
            <person name="Vesth T.C."/>
            <person name="Nybo J."/>
            <person name="Theobald S."/>
            <person name="Brandl J."/>
            <person name="Frisvad J.C."/>
            <person name="Nielsen K.F."/>
            <person name="Lyhne E.K."/>
            <person name="Kogle M.E."/>
            <person name="Kuo A."/>
            <person name="Riley R."/>
            <person name="Clum A."/>
            <person name="Nolan M."/>
            <person name="Lipzen A."/>
            <person name="Salamov A."/>
            <person name="Henrissat B."/>
            <person name="Wiebenga A."/>
            <person name="De Vries R.P."/>
            <person name="Grigoriev I.V."/>
            <person name="Mortensen U.H."/>
            <person name="Andersen M.R."/>
            <person name="Baker S.E."/>
        </authorList>
    </citation>
    <scope>NUCLEOTIDE SEQUENCE [LARGE SCALE GENOMIC DNA]</scope>
    <source>
        <strain evidence="2">CBS 115656</strain>
    </source>
</reference>
<dbReference type="GO" id="GO:0016579">
    <property type="term" value="P:protein deubiquitination"/>
    <property type="evidence" value="ECO:0007669"/>
    <property type="project" value="InterPro"/>
</dbReference>
<dbReference type="Proteomes" id="UP000247647">
    <property type="component" value="Unassembled WGS sequence"/>
</dbReference>
<dbReference type="PROSITE" id="PS50235">
    <property type="entry name" value="USP_3"/>
    <property type="match status" value="1"/>
</dbReference>
<keyword evidence="2" id="KW-0378">Hydrolase</keyword>
<dbReference type="Gene3D" id="3.90.70.10">
    <property type="entry name" value="Cysteine proteinases"/>
    <property type="match status" value="1"/>
</dbReference>
<dbReference type="AlphaFoldDB" id="A0A318Z494"/>
<dbReference type="GO" id="GO:0005829">
    <property type="term" value="C:cytosol"/>
    <property type="evidence" value="ECO:0007669"/>
    <property type="project" value="TreeGrafter"/>
</dbReference>
<accession>A0A318Z494</accession>